<dbReference type="AlphaFoldDB" id="W0JXG2"/>
<name>W0JXG2_9EURY</name>
<dbReference type="Proteomes" id="UP000019024">
    <property type="component" value="Plasmid unnamed2"/>
</dbReference>
<proteinExistence type="predicted"/>
<organism evidence="1 2">
    <name type="scientific">Halostagnicola larsenii XH-48</name>
    <dbReference type="NCBI Taxonomy" id="797299"/>
    <lineage>
        <taxon>Archaea</taxon>
        <taxon>Methanobacteriati</taxon>
        <taxon>Methanobacteriota</taxon>
        <taxon>Stenosarchaea group</taxon>
        <taxon>Halobacteria</taxon>
        <taxon>Halobacteriales</taxon>
        <taxon>Natrialbaceae</taxon>
        <taxon>Halostagnicola</taxon>
    </lineage>
</organism>
<dbReference type="EMBL" id="CP007057">
    <property type="protein sequence ID" value="AHG01987.1"/>
    <property type="molecule type" value="Genomic_DNA"/>
</dbReference>
<dbReference type="GeneID" id="43330840"/>
<dbReference type="HOGENOM" id="CLU_3130734_0_0_2"/>
<keyword evidence="1" id="KW-0614">Plasmid</keyword>
<evidence type="ECO:0000313" key="1">
    <source>
        <dbReference type="EMBL" id="AHG01987.1"/>
    </source>
</evidence>
<keyword evidence="2" id="KW-1185">Reference proteome</keyword>
<dbReference type="KEGG" id="hlr:HALLA_01425"/>
<reference evidence="1 2" key="1">
    <citation type="submission" date="2014-01" db="EMBL/GenBank/DDBJ databases">
        <authorList>
            <consortium name="DOE Joint Genome Institute"/>
            <person name="Anderson I."/>
            <person name="Huntemann M."/>
            <person name="Han J."/>
            <person name="Chen A."/>
            <person name="Kyrpides N."/>
            <person name="Mavromatis K."/>
            <person name="Markowitz V."/>
            <person name="Palaniappan K."/>
            <person name="Ivanova N."/>
            <person name="Schaumberg A."/>
            <person name="Pati A."/>
            <person name="Liolios K."/>
            <person name="Nordberg H.P."/>
            <person name="Cantor M.N."/>
            <person name="Hua S.X."/>
            <person name="Woyke T."/>
        </authorList>
    </citation>
    <scope>NUCLEOTIDE SEQUENCE [LARGE SCALE GENOMIC DNA]</scope>
    <source>
        <strain evidence="1 2">XH-48</strain>
        <plasmid evidence="2">2</plasmid>
    </source>
</reference>
<sequence>MRSLKDRAGPKPALEEFGQSKTILEVWNIPIPSGRSRPRAALRPGVVPA</sequence>
<accession>W0JXG2</accession>
<gene>
    <name evidence="1" type="ORF">HALLA_01425</name>
</gene>
<geneLocation type="plasmid" evidence="1">
    <name>unnamed</name>
</geneLocation>
<evidence type="ECO:0000313" key="2">
    <source>
        <dbReference type="Proteomes" id="UP000019024"/>
    </source>
</evidence>
<protein>
    <submittedName>
        <fullName evidence="1">Uncharacterized protein</fullName>
    </submittedName>
</protein>
<dbReference type="RefSeq" id="WP_157231435.1">
    <property type="nucleotide sequence ID" value="NZ_CP007057.1"/>
</dbReference>